<reference evidence="5" key="3">
    <citation type="submission" date="2015-06" db="UniProtKB">
        <authorList>
            <consortium name="EnsemblProtists"/>
        </authorList>
    </citation>
    <scope>IDENTIFICATION</scope>
</reference>
<sequence length="216" mass="24909">MLVHKHLQTFQLDSFLKTAALDNSIPFESKKNKAFFRGSTTGGVYTLNNWRDFPRSKIVQASLDHPELIDARFTNIVQTDSDQVARVMEKEGFLSRGRVSHSEQWQYKLVVVPDGNSVPDRLLDFLASNVVVLKQESTSEEFWYRDLQPYHHFIPFKRDVSNLIHVIRSSLKNESLLRHVAQASTLYVLEHLNSDSMKCYLVHLLHAYAQVYSGKS</sequence>
<dbReference type="GO" id="GO:0016740">
    <property type="term" value="F:transferase activity"/>
    <property type="evidence" value="ECO:0007669"/>
    <property type="project" value="UniProtKB-KW"/>
</dbReference>
<evidence type="ECO:0000256" key="1">
    <source>
        <dbReference type="ARBA" id="ARBA00010118"/>
    </source>
</evidence>
<dbReference type="Proteomes" id="UP000011087">
    <property type="component" value="Unassembled WGS sequence"/>
</dbReference>
<dbReference type="InterPro" id="IPR051091">
    <property type="entry name" value="O-Glucosyltr/Glycosyltrsf_90"/>
</dbReference>
<dbReference type="PANTHER" id="PTHR12203">
    <property type="entry name" value="KDEL LYS-ASP-GLU-LEU CONTAINING - RELATED"/>
    <property type="match status" value="1"/>
</dbReference>
<dbReference type="SMART" id="SM00672">
    <property type="entry name" value="CAP10"/>
    <property type="match status" value="1"/>
</dbReference>
<organism evidence="4">
    <name type="scientific">Guillardia theta (strain CCMP2712)</name>
    <name type="common">Cryptophyte</name>
    <dbReference type="NCBI Taxonomy" id="905079"/>
    <lineage>
        <taxon>Eukaryota</taxon>
        <taxon>Cryptophyceae</taxon>
        <taxon>Pyrenomonadales</taxon>
        <taxon>Geminigeraceae</taxon>
        <taxon>Guillardia</taxon>
    </lineage>
</organism>
<evidence type="ECO:0000313" key="6">
    <source>
        <dbReference type="Proteomes" id="UP000011087"/>
    </source>
</evidence>
<accession>L1IN41</accession>
<dbReference type="EnsemblProtists" id="EKX37512">
    <property type="protein sequence ID" value="EKX37512"/>
    <property type="gene ID" value="GUITHDRAFT_116321"/>
</dbReference>
<dbReference type="AlphaFoldDB" id="L1IN41"/>
<dbReference type="InterPro" id="IPR006598">
    <property type="entry name" value="CAP10"/>
</dbReference>
<evidence type="ECO:0000313" key="4">
    <source>
        <dbReference type="EMBL" id="EKX37512.1"/>
    </source>
</evidence>
<dbReference type="eggNOG" id="KOG2458">
    <property type="taxonomic scope" value="Eukaryota"/>
</dbReference>
<feature type="domain" description="Glycosyl transferase CAP10" evidence="3">
    <location>
        <begin position="2"/>
        <end position="213"/>
    </location>
</feature>
<gene>
    <name evidence="4" type="ORF">GUITHDRAFT_116321</name>
</gene>
<dbReference type="HOGENOM" id="CLU_1279796_0_0_1"/>
<evidence type="ECO:0000256" key="2">
    <source>
        <dbReference type="ARBA" id="ARBA00022679"/>
    </source>
</evidence>
<dbReference type="OrthoDB" id="202415at2759"/>
<reference evidence="4 6" key="1">
    <citation type="journal article" date="2012" name="Nature">
        <title>Algal genomes reveal evolutionary mosaicism and the fate of nucleomorphs.</title>
        <authorList>
            <consortium name="DOE Joint Genome Institute"/>
            <person name="Curtis B.A."/>
            <person name="Tanifuji G."/>
            <person name="Burki F."/>
            <person name="Gruber A."/>
            <person name="Irimia M."/>
            <person name="Maruyama S."/>
            <person name="Arias M.C."/>
            <person name="Ball S.G."/>
            <person name="Gile G.H."/>
            <person name="Hirakawa Y."/>
            <person name="Hopkins J.F."/>
            <person name="Kuo A."/>
            <person name="Rensing S.A."/>
            <person name="Schmutz J."/>
            <person name="Symeonidi A."/>
            <person name="Elias M."/>
            <person name="Eveleigh R.J."/>
            <person name="Herman E.K."/>
            <person name="Klute M.J."/>
            <person name="Nakayama T."/>
            <person name="Obornik M."/>
            <person name="Reyes-Prieto A."/>
            <person name="Armbrust E.V."/>
            <person name="Aves S.J."/>
            <person name="Beiko R.G."/>
            <person name="Coutinho P."/>
            <person name="Dacks J.B."/>
            <person name="Durnford D.G."/>
            <person name="Fast N.M."/>
            <person name="Green B.R."/>
            <person name="Grisdale C.J."/>
            <person name="Hempel F."/>
            <person name="Henrissat B."/>
            <person name="Hoppner M.P."/>
            <person name="Ishida K."/>
            <person name="Kim E."/>
            <person name="Koreny L."/>
            <person name="Kroth P.G."/>
            <person name="Liu Y."/>
            <person name="Malik S.B."/>
            <person name="Maier U.G."/>
            <person name="McRose D."/>
            <person name="Mock T."/>
            <person name="Neilson J.A."/>
            <person name="Onodera N.T."/>
            <person name="Poole A.M."/>
            <person name="Pritham E.J."/>
            <person name="Richards T.A."/>
            <person name="Rocap G."/>
            <person name="Roy S.W."/>
            <person name="Sarai C."/>
            <person name="Schaack S."/>
            <person name="Shirato S."/>
            <person name="Slamovits C.H."/>
            <person name="Spencer D.F."/>
            <person name="Suzuki S."/>
            <person name="Worden A.Z."/>
            <person name="Zauner S."/>
            <person name="Barry K."/>
            <person name="Bell C."/>
            <person name="Bharti A.K."/>
            <person name="Crow J.A."/>
            <person name="Grimwood J."/>
            <person name="Kramer R."/>
            <person name="Lindquist E."/>
            <person name="Lucas S."/>
            <person name="Salamov A."/>
            <person name="McFadden G.I."/>
            <person name="Lane C.E."/>
            <person name="Keeling P.J."/>
            <person name="Gray M.W."/>
            <person name="Grigoriev I.V."/>
            <person name="Archibald J.M."/>
        </authorList>
    </citation>
    <scope>NUCLEOTIDE SEQUENCE</scope>
    <source>
        <strain evidence="4 6">CCMP2712</strain>
    </source>
</reference>
<keyword evidence="6" id="KW-1185">Reference proteome</keyword>
<dbReference type="GeneID" id="17294287"/>
<protein>
    <recommendedName>
        <fullName evidence="3">Glycosyl transferase CAP10 domain-containing protein</fullName>
    </recommendedName>
</protein>
<dbReference type="EMBL" id="JH993058">
    <property type="protein sequence ID" value="EKX37512.1"/>
    <property type="molecule type" value="Genomic_DNA"/>
</dbReference>
<evidence type="ECO:0000313" key="5">
    <source>
        <dbReference type="EnsemblProtists" id="EKX37512"/>
    </source>
</evidence>
<dbReference type="PaxDb" id="55529-EKX37512"/>
<dbReference type="PANTHER" id="PTHR12203:SF35">
    <property type="entry name" value="PROTEIN O-GLUCOSYLTRANSFERASE 1"/>
    <property type="match status" value="1"/>
</dbReference>
<dbReference type="Pfam" id="PF05686">
    <property type="entry name" value="Glyco_transf_90"/>
    <property type="match status" value="1"/>
</dbReference>
<comment type="similarity">
    <text evidence="1">Belongs to the glycosyltransferase 90 family.</text>
</comment>
<reference evidence="6" key="2">
    <citation type="submission" date="2012-11" db="EMBL/GenBank/DDBJ databases">
        <authorList>
            <person name="Kuo A."/>
            <person name="Curtis B.A."/>
            <person name="Tanifuji G."/>
            <person name="Burki F."/>
            <person name="Gruber A."/>
            <person name="Irimia M."/>
            <person name="Maruyama S."/>
            <person name="Arias M.C."/>
            <person name="Ball S.G."/>
            <person name="Gile G.H."/>
            <person name="Hirakawa Y."/>
            <person name="Hopkins J.F."/>
            <person name="Rensing S.A."/>
            <person name="Schmutz J."/>
            <person name="Symeonidi A."/>
            <person name="Elias M."/>
            <person name="Eveleigh R.J."/>
            <person name="Herman E.K."/>
            <person name="Klute M.J."/>
            <person name="Nakayama T."/>
            <person name="Obornik M."/>
            <person name="Reyes-Prieto A."/>
            <person name="Armbrust E.V."/>
            <person name="Aves S.J."/>
            <person name="Beiko R.G."/>
            <person name="Coutinho P."/>
            <person name="Dacks J.B."/>
            <person name="Durnford D.G."/>
            <person name="Fast N.M."/>
            <person name="Green B.R."/>
            <person name="Grisdale C."/>
            <person name="Hempe F."/>
            <person name="Henrissat B."/>
            <person name="Hoppner M.P."/>
            <person name="Ishida K.-I."/>
            <person name="Kim E."/>
            <person name="Koreny L."/>
            <person name="Kroth P.G."/>
            <person name="Liu Y."/>
            <person name="Malik S.-B."/>
            <person name="Maier U.G."/>
            <person name="McRose D."/>
            <person name="Mock T."/>
            <person name="Neilson J.A."/>
            <person name="Onodera N.T."/>
            <person name="Poole A.M."/>
            <person name="Pritham E.J."/>
            <person name="Richards T.A."/>
            <person name="Rocap G."/>
            <person name="Roy S.W."/>
            <person name="Sarai C."/>
            <person name="Schaack S."/>
            <person name="Shirato S."/>
            <person name="Slamovits C.H."/>
            <person name="Spencer D.F."/>
            <person name="Suzuki S."/>
            <person name="Worden A.Z."/>
            <person name="Zauner S."/>
            <person name="Barry K."/>
            <person name="Bell C."/>
            <person name="Bharti A.K."/>
            <person name="Crow J.A."/>
            <person name="Grimwood J."/>
            <person name="Kramer R."/>
            <person name="Lindquist E."/>
            <person name="Lucas S."/>
            <person name="Salamov A."/>
            <person name="McFadden G.I."/>
            <person name="Lane C.E."/>
            <person name="Keeling P.J."/>
            <person name="Gray M.W."/>
            <person name="Grigoriev I.V."/>
            <person name="Archibald J.M."/>
        </authorList>
    </citation>
    <scope>NUCLEOTIDE SEQUENCE</scope>
    <source>
        <strain evidence="6">CCMP2712</strain>
    </source>
</reference>
<evidence type="ECO:0000259" key="3">
    <source>
        <dbReference type="SMART" id="SM00672"/>
    </source>
</evidence>
<keyword evidence="2" id="KW-0808">Transferase</keyword>
<name>L1IN41_GUITC</name>
<dbReference type="KEGG" id="gtt:GUITHDRAFT_116321"/>
<proteinExistence type="inferred from homology"/>
<dbReference type="RefSeq" id="XP_005824492.1">
    <property type="nucleotide sequence ID" value="XM_005824435.1"/>
</dbReference>
<dbReference type="OMA" id="ETAFWGS"/>